<sequence>MRTLLKFTSDITAGNTAIADGRLPAVIKDTMDRLKPEAAYFFAENGNRTGLLVFDLKDVSDIPSIAEPLFITLKAKVEFIPVMNADDLQKGLKTAVKTKYVTEQ</sequence>
<dbReference type="RefSeq" id="WP_066404020.1">
    <property type="nucleotide sequence ID" value="NZ_CP011390.1"/>
</dbReference>
<reference evidence="2" key="1">
    <citation type="submission" date="2015-01" db="EMBL/GenBank/DDBJ databases">
        <title>Flavisolibacter sp./LCS9/ whole genome sequencing.</title>
        <authorList>
            <person name="Kim M.K."/>
            <person name="Srinivasan S."/>
            <person name="Lee J.-J."/>
        </authorList>
    </citation>
    <scope>NUCLEOTIDE SEQUENCE [LARGE SCALE GENOMIC DNA]</scope>
    <source>
        <strain evidence="2">LCS9</strain>
    </source>
</reference>
<reference evidence="1 2" key="2">
    <citation type="journal article" date="2016" name="Int. J. Syst. Evol. Microbiol.">
        <title>Flavisolibacter tropicus sp. nov., isolated from tropical soil.</title>
        <authorList>
            <person name="Lee J.J."/>
            <person name="Kang M.S."/>
            <person name="Kim G.S."/>
            <person name="Lee C.S."/>
            <person name="Lim S."/>
            <person name="Lee J."/>
            <person name="Roh S.H."/>
            <person name="Kang H."/>
            <person name="Ha J.M."/>
            <person name="Bae S."/>
            <person name="Jung H.Y."/>
            <person name="Kim M.K."/>
        </authorList>
    </citation>
    <scope>NUCLEOTIDE SEQUENCE [LARGE SCALE GENOMIC DNA]</scope>
    <source>
        <strain evidence="1 2">LCS9</strain>
    </source>
</reference>
<accession>A0A172TVD2</accession>
<dbReference type="KEGG" id="fla:SY85_09780"/>
<dbReference type="EMBL" id="CP011390">
    <property type="protein sequence ID" value="ANE50743.1"/>
    <property type="molecule type" value="Genomic_DNA"/>
</dbReference>
<evidence type="ECO:0008006" key="3">
    <source>
        <dbReference type="Google" id="ProtNLM"/>
    </source>
</evidence>
<evidence type="ECO:0000313" key="1">
    <source>
        <dbReference type="EMBL" id="ANE50743.1"/>
    </source>
</evidence>
<name>A0A172TVD2_9BACT</name>
<dbReference type="Proteomes" id="UP000077177">
    <property type="component" value="Chromosome"/>
</dbReference>
<keyword evidence="2" id="KW-1185">Reference proteome</keyword>
<proteinExistence type="predicted"/>
<gene>
    <name evidence="1" type="ORF">SY85_09780</name>
</gene>
<organism evidence="1 2">
    <name type="scientific">Flavisolibacter tropicus</name>
    <dbReference type="NCBI Taxonomy" id="1492898"/>
    <lineage>
        <taxon>Bacteria</taxon>
        <taxon>Pseudomonadati</taxon>
        <taxon>Bacteroidota</taxon>
        <taxon>Chitinophagia</taxon>
        <taxon>Chitinophagales</taxon>
        <taxon>Chitinophagaceae</taxon>
        <taxon>Flavisolibacter</taxon>
    </lineage>
</organism>
<protein>
    <recommendedName>
        <fullName evidence="3">Muconolactone isomerase domain-containing protein</fullName>
    </recommendedName>
</protein>
<dbReference type="OrthoDB" id="120749at2"/>
<evidence type="ECO:0000313" key="2">
    <source>
        <dbReference type="Proteomes" id="UP000077177"/>
    </source>
</evidence>
<dbReference type="AlphaFoldDB" id="A0A172TVD2"/>